<accession>A0ABP4F7D2</accession>
<proteinExistence type="predicted"/>
<dbReference type="Proteomes" id="UP001499979">
    <property type="component" value="Unassembled WGS sequence"/>
</dbReference>
<name>A0ABP4F7D2_9ACTN</name>
<reference evidence="3" key="1">
    <citation type="journal article" date="2019" name="Int. J. Syst. Evol. Microbiol.">
        <title>The Global Catalogue of Microorganisms (GCM) 10K type strain sequencing project: providing services to taxonomists for standard genome sequencing and annotation.</title>
        <authorList>
            <consortium name="The Broad Institute Genomics Platform"/>
            <consortium name="The Broad Institute Genome Sequencing Center for Infectious Disease"/>
            <person name="Wu L."/>
            <person name="Ma J."/>
        </authorList>
    </citation>
    <scope>NUCLEOTIDE SEQUENCE [LARGE SCALE GENOMIC DNA]</scope>
    <source>
        <strain evidence="3">JCM 11813</strain>
    </source>
</reference>
<keyword evidence="3" id="KW-1185">Reference proteome</keyword>
<organism evidence="2 3">
    <name type="scientific">Nocardioides aquiterrae</name>
    <dbReference type="NCBI Taxonomy" id="203799"/>
    <lineage>
        <taxon>Bacteria</taxon>
        <taxon>Bacillati</taxon>
        <taxon>Actinomycetota</taxon>
        <taxon>Actinomycetes</taxon>
        <taxon>Propionibacteriales</taxon>
        <taxon>Nocardioidaceae</taxon>
        <taxon>Nocardioides</taxon>
    </lineage>
</organism>
<dbReference type="RefSeq" id="WP_343909191.1">
    <property type="nucleotide sequence ID" value="NZ_BAAAJE010000022.1"/>
</dbReference>
<sequence>MVTVVTWLRRHRAMLVVLAGLVVAVAVVAVSTGRTGTGARLDPDNPDPAGAQAVARVLADQGVDVTVVRDADTLDATTVGAGTTVVVTSTELLGRSTMKRLRSHTTAATLVLVEPGPGTTRALGVPAPPDAVTMAEARPAGCADPAYDGLEVLVDRGLEYPVAGSCFGGLLAEPRAGVVLLGAGDALSNDQVLRADDAAVALRLLGQHPRLVWYVPTLDDLVAGDGVSLATLLPKWLRPALWLGLVAVLALLLWRSRRLGPLATEPLPVVVKAIETTRSRGRLYRRAGDRAHAAATLRAAARERAAARLRLGTDPDPATLVRELARHTGRPAAEIDRALGPDAAPPATDHDLITLASELAELDREVRRP</sequence>
<evidence type="ECO:0000313" key="2">
    <source>
        <dbReference type="EMBL" id="GAA1156233.1"/>
    </source>
</evidence>
<gene>
    <name evidence="2" type="ORF">GCM10009606_37940</name>
</gene>
<evidence type="ECO:0000313" key="3">
    <source>
        <dbReference type="Proteomes" id="UP001499979"/>
    </source>
</evidence>
<protein>
    <submittedName>
        <fullName evidence="2">DUF4350 domain-containing protein</fullName>
    </submittedName>
</protein>
<comment type="caution">
    <text evidence="2">The sequence shown here is derived from an EMBL/GenBank/DDBJ whole genome shotgun (WGS) entry which is preliminary data.</text>
</comment>
<dbReference type="EMBL" id="BAAAJE010000022">
    <property type="protein sequence ID" value="GAA1156233.1"/>
    <property type="molecule type" value="Genomic_DNA"/>
</dbReference>
<feature type="domain" description="DUF4350" evidence="1">
    <location>
        <begin position="43"/>
        <end position="205"/>
    </location>
</feature>
<dbReference type="InterPro" id="IPR025646">
    <property type="entry name" value="DUF4350"/>
</dbReference>
<evidence type="ECO:0000259" key="1">
    <source>
        <dbReference type="Pfam" id="PF14258"/>
    </source>
</evidence>
<dbReference type="Pfam" id="PF14258">
    <property type="entry name" value="DUF4350"/>
    <property type="match status" value="1"/>
</dbReference>